<dbReference type="GO" id="GO:0046872">
    <property type="term" value="F:metal ion binding"/>
    <property type="evidence" value="ECO:0007669"/>
    <property type="project" value="UniProtKB-KW"/>
</dbReference>
<comment type="similarity">
    <text evidence="1">Belongs to the UPF0758 family.</text>
</comment>
<dbReference type="STRING" id="1520.LF65_00087"/>
<proteinExistence type="inferred from homology"/>
<dbReference type="PANTHER" id="PTHR30471:SF3">
    <property type="entry name" value="UPF0758 PROTEIN YEES-RELATED"/>
    <property type="match status" value="1"/>
</dbReference>
<dbReference type="PROSITE" id="PS01302">
    <property type="entry name" value="UPF0758"/>
    <property type="match status" value="1"/>
</dbReference>
<evidence type="ECO:0000256" key="5">
    <source>
        <dbReference type="ARBA" id="ARBA00022833"/>
    </source>
</evidence>
<dbReference type="SUPFAM" id="SSF102712">
    <property type="entry name" value="JAB1/MPN domain"/>
    <property type="match status" value="1"/>
</dbReference>
<keyword evidence="4" id="KW-0378">Hydrolase</keyword>
<dbReference type="PROSITE" id="PS50249">
    <property type="entry name" value="MPN"/>
    <property type="match status" value="1"/>
</dbReference>
<accession>A0A0B5QJD5</accession>
<keyword evidence="5" id="KW-0862">Zinc</keyword>
<dbReference type="GO" id="GO:0006508">
    <property type="term" value="P:proteolysis"/>
    <property type="evidence" value="ECO:0007669"/>
    <property type="project" value="UniProtKB-KW"/>
</dbReference>
<evidence type="ECO:0000256" key="4">
    <source>
        <dbReference type="ARBA" id="ARBA00022801"/>
    </source>
</evidence>
<name>A0A0B5QJD5_CLOBE</name>
<dbReference type="InterPro" id="IPR025657">
    <property type="entry name" value="RadC_JAB"/>
</dbReference>
<keyword evidence="3" id="KW-0479">Metal-binding</keyword>
<dbReference type="GO" id="GO:0008237">
    <property type="term" value="F:metallopeptidase activity"/>
    <property type="evidence" value="ECO:0007669"/>
    <property type="project" value="UniProtKB-KW"/>
</dbReference>
<dbReference type="InterPro" id="IPR020891">
    <property type="entry name" value="UPF0758_CS"/>
</dbReference>
<dbReference type="Pfam" id="PF04002">
    <property type="entry name" value="RadC"/>
    <property type="match status" value="1"/>
</dbReference>
<protein>
    <submittedName>
        <fullName evidence="8">DNA repair protein RadC</fullName>
    </submittedName>
</protein>
<evidence type="ECO:0000256" key="2">
    <source>
        <dbReference type="ARBA" id="ARBA00022670"/>
    </source>
</evidence>
<dbReference type="OrthoDB" id="9804482at2"/>
<evidence type="ECO:0000256" key="6">
    <source>
        <dbReference type="ARBA" id="ARBA00023049"/>
    </source>
</evidence>
<reference evidence="9" key="1">
    <citation type="submission" date="2014-12" db="EMBL/GenBank/DDBJ databases">
        <title>Genome sequence of Clostridium beijerinckii strain 59B.</title>
        <authorList>
            <person name="Little G.T."/>
            <person name="Minton N.P."/>
        </authorList>
    </citation>
    <scope>NUCLEOTIDE SEQUENCE [LARGE SCALE GENOMIC DNA]</scope>
    <source>
        <strain evidence="9">59B</strain>
    </source>
</reference>
<organism evidence="8 9">
    <name type="scientific">Clostridium beijerinckii</name>
    <name type="common">Clostridium MP</name>
    <dbReference type="NCBI Taxonomy" id="1520"/>
    <lineage>
        <taxon>Bacteria</taxon>
        <taxon>Bacillati</taxon>
        <taxon>Bacillota</taxon>
        <taxon>Clostridia</taxon>
        <taxon>Eubacteriales</taxon>
        <taxon>Clostridiaceae</taxon>
        <taxon>Clostridium</taxon>
    </lineage>
</organism>
<evidence type="ECO:0000256" key="1">
    <source>
        <dbReference type="ARBA" id="ARBA00010243"/>
    </source>
</evidence>
<dbReference type="Gene3D" id="3.40.140.10">
    <property type="entry name" value="Cytidine Deaminase, domain 2"/>
    <property type="match status" value="1"/>
</dbReference>
<sequence>MKEKHSKRVDIISLKMVRESSVMYSNRKILSPREAVDLMRYMLEECDREKMIVCCLNTKNEPTNISVVSVGSLNSSIVHPREVFKTAIISNSASVIIAHNHPSGNAEPSKEDINITNRIKESGKIIGIEMIDHIIIGEGNNYTSLKESGLI</sequence>
<keyword evidence="2" id="KW-0645">Protease</keyword>
<gene>
    <name evidence="8" type="ORF">LF65_00087</name>
</gene>
<dbReference type="CDD" id="cd08071">
    <property type="entry name" value="MPN_DUF2466"/>
    <property type="match status" value="1"/>
</dbReference>
<dbReference type="InterPro" id="IPR001405">
    <property type="entry name" value="UPF0758"/>
</dbReference>
<evidence type="ECO:0000256" key="3">
    <source>
        <dbReference type="ARBA" id="ARBA00022723"/>
    </source>
</evidence>
<feature type="domain" description="MPN" evidence="7">
    <location>
        <begin position="28"/>
        <end position="151"/>
    </location>
</feature>
<dbReference type="EMBL" id="CP010086">
    <property type="protein sequence ID" value="AJG96778.1"/>
    <property type="molecule type" value="Genomic_DNA"/>
</dbReference>
<evidence type="ECO:0000259" key="7">
    <source>
        <dbReference type="PROSITE" id="PS50249"/>
    </source>
</evidence>
<dbReference type="KEGG" id="cbei:LF65_00087"/>
<evidence type="ECO:0000313" key="8">
    <source>
        <dbReference type="EMBL" id="AJG96778.1"/>
    </source>
</evidence>
<keyword evidence="6" id="KW-0482">Metalloprotease</keyword>
<dbReference type="Proteomes" id="UP000031866">
    <property type="component" value="Chromosome"/>
</dbReference>
<dbReference type="AlphaFoldDB" id="A0A0B5QJD5"/>
<dbReference type="InterPro" id="IPR037518">
    <property type="entry name" value="MPN"/>
</dbReference>
<dbReference type="RefSeq" id="WP_041893370.1">
    <property type="nucleotide sequence ID" value="NZ_CP010086.2"/>
</dbReference>
<evidence type="ECO:0000313" key="9">
    <source>
        <dbReference type="Proteomes" id="UP000031866"/>
    </source>
</evidence>
<dbReference type="PANTHER" id="PTHR30471">
    <property type="entry name" value="DNA REPAIR PROTEIN RADC"/>
    <property type="match status" value="1"/>
</dbReference>